<feature type="chain" id="PRO_5030078565" evidence="1">
    <location>
        <begin position="32"/>
        <end position="133"/>
    </location>
</feature>
<organism evidence="3 5">
    <name type="scientific">Eggerthella sinensis</name>
    <dbReference type="NCBI Taxonomy" id="242230"/>
    <lineage>
        <taxon>Bacteria</taxon>
        <taxon>Bacillati</taxon>
        <taxon>Actinomycetota</taxon>
        <taxon>Coriobacteriia</taxon>
        <taxon>Eggerthellales</taxon>
        <taxon>Eggerthellaceae</taxon>
        <taxon>Eggerthella</taxon>
    </lineage>
</organism>
<evidence type="ECO:0000313" key="4">
    <source>
        <dbReference type="Proteomes" id="UP000253817"/>
    </source>
</evidence>
<evidence type="ECO:0000256" key="1">
    <source>
        <dbReference type="SAM" id="SignalP"/>
    </source>
</evidence>
<evidence type="ECO:0000313" key="2">
    <source>
        <dbReference type="EMBL" id="RDB68103.1"/>
    </source>
</evidence>
<reference evidence="3" key="3">
    <citation type="journal article" date="2019" name="Microbiol. Resour. Announc.">
        <title>Draft Genome Sequences of Type Strains of Gordonibacter faecihominis, Paraeggerthella hongkongensis, Parvibacter caecicola,Slackia equolifaciens, Slackia faecicanis, and Slackia isoflavoniconvertens.</title>
        <authorList>
            <person name="Danylec N."/>
            <person name="Stoll D.A."/>
            <person name="Dotsch A."/>
            <person name="Huch M."/>
        </authorList>
    </citation>
    <scope>NUCLEOTIDE SEQUENCE</scope>
    <source>
        <strain evidence="3">DSM 16107</strain>
    </source>
</reference>
<dbReference type="OrthoDB" id="9790557at2"/>
<reference evidence="2 4" key="1">
    <citation type="journal article" date="2018" name="Elife">
        <title>Discovery and characterization of a prevalent human gut bacterial enzyme sufficient for the inactivation of a family of plant toxins.</title>
        <authorList>
            <person name="Koppel N."/>
            <person name="Bisanz J.E."/>
            <person name="Pandelia M.E."/>
            <person name="Turnbaugh P.J."/>
            <person name="Balskus E.P."/>
        </authorList>
    </citation>
    <scope>NUCLEOTIDE SEQUENCE [LARGE SCALE GENOMIC DNA]</scope>
    <source>
        <strain evidence="2 4">DSM 16107</strain>
    </source>
</reference>
<accession>A0A3N0IU92</accession>
<dbReference type="EMBL" id="QICC01000074">
    <property type="protein sequence ID" value="RNM40569.1"/>
    <property type="molecule type" value="Genomic_DNA"/>
</dbReference>
<dbReference type="InterPro" id="IPR047668">
    <property type="entry name" value="DsrJ"/>
</dbReference>
<dbReference type="AlphaFoldDB" id="A0A3N0IU92"/>
<feature type="signal peptide" evidence="1">
    <location>
        <begin position="1"/>
        <end position="31"/>
    </location>
</feature>
<protein>
    <submittedName>
        <fullName evidence="3">Menaquinol oxidoreductase</fullName>
    </submittedName>
</protein>
<sequence length="133" mass="14853">MYKGKHIILFVGLFILLVAAPLIVNFGNASAAPEPNVDTPAINALDKKECVESAEYMRSSHMQLLDSWRNDVVRDGATEYTGANGQVYEISLDDTCLACHTNREEFCDSCHEYSSVELYCWDCHDLADAEQVN</sequence>
<evidence type="ECO:0000313" key="5">
    <source>
        <dbReference type="Proteomes" id="UP000270112"/>
    </source>
</evidence>
<keyword evidence="4" id="KW-1185">Reference proteome</keyword>
<dbReference type="RefSeq" id="WP_114546745.1">
    <property type="nucleotide sequence ID" value="NZ_JAJCHC010000008.1"/>
</dbReference>
<dbReference type="EMBL" id="PPTT01000018">
    <property type="protein sequence ID" value="RDB68103.1"/>
    <property type="molecule type" value="Genomic_DNA"/>
</dbReference>
<comment type="caution">
    <text evidence="3">The sequence shown here is derived from an EMBL/GenBank/DDBJ whole genome shotgun (WGS) entry which is preliminary data.</text>
</comment>
<evidence type="ECO:0000313" key="3">
    <source>
        <dbReference type="EMBL" id="RNM40569.1"/>
    </source>
</evidence>
<name>A0A3N0IU92_9ACTN</name>
<dbReference type="SUPFAM" id="SSF48695">
    <property type="entry name" value="Multiheme cytochromes"/>
    <property type="match status" value="1"/>
</dbReference>
<dbReference type="Proteomes" id="UP000270112">
    <property type="component" value="Unassembled WGS sequence"/>
</dbReference>
<dbReference type="InterPro" id="IPR036280">
    <property type="entry name" value="Multihaem_cyt_sf"/>
</dbReference>
<proteinExistence type="predicted"/>
<keyword evidence="1" id="KW-0732">Signal</keyword>
<gene>
    <name evidence="2" type="ORF">C1876_10835</name>
    <name evidence="3" type="ORF">DMP09_13680</name>
</gene>
<reference evidence="5" key="2">
    <citation type="submission" date="2018-05" db="EMBL/GenBank/DDBJ databases">
        <title>Genome Sequencing of selected type strains of the family Eggerthellaceae.</title>
        <authorList>
            <person name="Danylec N."/>
            <person name="Stoll D.A."/>
            <person name="Doetsch A."/>
            <person name="Huch M."/>
        </authorList>
    </citation>
    <scope>NUCLEOTIDE SEQUENCE [LARGE SCALE GENOMIC DNA]</scope>
    <source>
        <strain evidence="5">DSM 16107</strain>
    </source>
</reference>
<dbReference type="NCBIfam" id="NF038038">
    <property type="entry name" value="cytoc_DsrJ"/>
    <property type="match status" value="1"/>
</dbReference>
<dbReference type="Proteomes" id="UP000253817">
    <property type="component" value="Unassembled WGS sequence"/>
</dbReference>